<evidence type="ECO:0000256" key="2">
    <source>
        <dbReference type="SAM" id="MobiDB-lite"/>
    </source>
</evidence>
<dbReference type="GO" id="GO:0005737">
    <property type="term" value="C:cytoplasm"/>
    <property type="evidence" value="ECO:0007669"/>
    <property type="project" value="UniProtKB-ARBA"/>
</dbReference>
<dbReference type="InterPro" id="IPR021109">
    <property type="entry name" value="Peptidase_aspartic_dom_sf"/>
</dbReference>
<dbReference type="InterPro" id="IPR001878">
    <property type="entry name" value="Znf_CCHC"/>
</dbReference>
<dbReference type="AlphaFoldDB" id="A0A7I4YDV5"/>
<accession>A0A7I4YDV5</accession>
<protein>
    <submittedName>
        <fullName evidence="5">CCHC-type domain-containing protein</fullName>
    </submittedName>
</protein>
<dbReference type="Pfam" id="PF00098">
    <property type="entry name" value="zf-CCHC"/>
    <property type="match status" value="1"/>
</dbReference>
<sequence length="566" mass="63038">MLTNDSTAGRLRALTELRSLKRRVGQSVADFCGVLEHLGRQANPSCSVKDRSLEYAQILLDNLTDWPEHVQLLSTLHGVDPSEAYDSVKQLALTIEQSRAMWGPSGSTRRDGWRRRSAAYQQVERKRELGFDRGFEDTARSTGKVGPREENNEAGLRRPKQNEFIGASDHVAPRGELRRCYNCQKIGHIGKDCPMKKPRVNKIGSTPERKSASSLKTAGKREAEKEHRNISTIITGARSSGVRCELAGKEETPLVGKTMSVKTKLLDMRVSAILDTGSMISIMPVGMLARAQKSGFDVDSLEVVPKESMVPVFDASGNSMAFLGAVKVDIELDGGDSKEVAFHISDMKEGELLLGTDALEKLGVQVTLTPKDSNMWSQDSERVVVARRIYIPPYGRALVFARCEGHSEEEERVLWPCRKGMAAGVFRIKNQELKVPVMNDGEDPMILKEGEEIGRWGTEKWREGVEDLRPLMMDSESYELTPDERRKLLHEQVKESTGVDELSKEVSEVLDEFPEAFSVCERELTGTDRVKKGHRHWGTQTSEDESPASSPRRTKEAGRAASRSGE</sequence>
<organism evidence="4 5">
    <name type="scientific">Haemonchus contortus</name>
    <name type="common">Barber pole worm</name>
    <dbReference type="NCBI Taxonomy" id="6289"/>
    <lineage>
        <taxon>Eukaryota</taxon>
        <taxon>Metazoa</taxon>
        <taxon>Ecdysozoa</taxon>
        <taxon>Nematoda</taxon>
        <taxon>Chromadorea</taxon>
        <taxon>Rhabditida</taxon>
        <taxon>Rhabditina</taxon>
        <taxon>Rhabditomorpha</taxon>
        <taxon>Strongyloidea</taxon>
        <taxon>Trichostrongylidae</taxon>
        <taxon>Haemonchus</taxon>
    </lineage>
</organism>
<keyword evidence="1" id="KW-0863">Zinc-finger</keyword>
<evidence type="ECO:0000313" key="5">
    <source>
        <dbReference type="WBParaSite" id="HCON_00079430-00001"/>
    </source>
</evidence>
<dbReference type="SUPFAM" id="SSF57756">
    <property type="entry name" value="Retrovirus zinc finger-like domains"/>
    <property type="match status" value="1"/>
</dbReference>
<dbReference type="Proteomes" id="UP000025227">
    <property type="component" value="Unplaced"/>
</dbReference>
<reference evidence="5" key="1">
    <citation type="submission" date="2020-12" db="UniProtKB">
        <authorList>
            <consortium name="WormBaseParasite"/>
        </authorList>
    </citation>
    <scope>IDENTIFICATION</scope>
    <source>
        <strain evidence="5">MHco3</strain>
    </source>
</reference>
<evidence type="ECO:0000313" key="4">
    <source>
        <dbReference type="Proteomes" id="UP000025227"/>
    </source>
</evidence>
<evidence type="ECO:0000256" key="1">
    <source>
        <dbReference type="PROSITE-ProRule" id="PRU00047"/>
    </source>
</evidence>
<dbReference type="CDD" id="cd00303">
    <property type="entry name" value="retropepsin_like"/>
    <property type="match status" value="1"/>
</dbReference>
<dbReference type="WBParaSite" id="HCON_00079430-00001">
    <property type="protein sequence ID" value="HCON_00079430-00001"/>
    <property type="gene ID" value="HCON_00079430"/>
</dbReference>
<keyword evidence="1" id="KW-0479">Metal-binding</keyword>
<keyword evidence="1" id="KW-0862">Zinc</keyword>
<feature type="region of interest" description="Disordered" evidence="2">
    <location>
        <begin position="137"/>
        <end position="156"/>
    </location>
</feature>
<feature type="domain" description="CCHC-type" evidence="3">
    <location>
        <begin position="178"/>
        <end position="194"/>
    </location>
</feature>
<dbReference type="GO" id="GO:0003676">
    <property type="term" value="F:nucleic acid binding"/>
    <property type="evidence" value="ECO:0007669"/>
    <property type="project" value="InterPro"/>
</dbReference>
<dbReference type="SMART" id="SM00343">
    <property type="entry name" value="ZnF_C2HC"/>
    <property type="match status" value="1"/>
</dbReference>
<feature type="region of interest" description="Disordered" evidence="2">
    <location>
        <begin position="194"/>
        <end position="227"/>
    </location>
</feature>
<proteinExistence type="predicted"/>
<feature type="region of interest" description="Disordered" evidence="2">
    <location>
        <begin position="528"/>
        <end position="566"/>
    </location>
</feature>
<dbReference type="Gene3D" id="2.40.70.10">
    <property type="entry name" value="Acid Proteases"/>
    <property type="match status" value="1"/>
</dbReference>
<dbReference type="OrthoDB" id="8067401at2759"/>
<evidence type="ECO:0000259" key="3">
    <source>
        <dbReference type="PROSITE" id="PS50158"/>
    </source>
</evidence>
<dbReference type="GO" id="GO:0019899">
    <property type="term" value="F:enzyme binding"/>
    <property type="evidence" value="ECO:0007669"/>
    <property type="project" value="UniProtKB-ARBA"/>
</dbReference>
<keyword evidence="4" id="KW-1185">Reference proteome</keyword>
<dbReference type="Gene3D" id="4.10.60.10">
    <property type="entry name" value="Zinc finger, CCHC-type"/>
    <property type="match status" value="1"/>
</dbReference>
<dbReference type="PROSITE" id="PS50158">
    <property type="entry name" value="ZF_CCHC"/>
    <property type="match status" value="1"/>
</dbReference>
<dbReference type="InterPro" id="IPR036875">
    <property type="entry name" value="Znf_CCHC_sf"/>
</dbReference>
<dbReference type="GO" id="GO:0008270">
    <property type="term" value="F:zinc ion binding"/>
    <property type="evidence" value="ECO:0007669"/>
    <property type="project" value="UniProtKB-KW"/>
</dbReference>
<name>A0A7I4YDV5_HAECO</name>